<comment type="caution">
    <text evidence="3">The sequence shown here is derived from an EMBL/GenBank/DDBJ whole genome shotgun (WGS) entry which is preliminary data.</text>
</comment>
<feature type="compositionally biased region" description="Basic and acidic residues" evidence="2">
    <location>
        <begin position="23"/>
        <end position="32"/>
    </location>
</feature>
<gene>
    <name evidence="3" type="ORF">CORC01_12319</name>
</gene>
<keyword evidence="1" id="KW-0175">Coiled coil</keyword>
<dbReference type="OrthoDB" id="5213630at2759"/>
<dbReference type="Proteomes" id="UP000176998">
    <property type="component" value="Unassembled WGS sequence"/>
</dbReference>
<evidence type="ECO:0000313" key="4">
    <source>
        <dbReference type="Proteomes" id="UP000176998"/>
    </source>
</evidence>
<sequence length="489" mass="54612">MDEHRQGVVDDDVTGADSPMNMPKEEQGEAKTHPPTIIDTTYTQMAMSSEKPQVSLLPRKRLIQKTRNVFLSKNLEVIQWKKKCMLHNGSVSLHQKHTFIVVGKAKIARQAARIEYLEDRLNEREKAAKKCEEDAHRFEEILAKIVDEAADKEIKLALVLQEAADAEAKLAQRESDHQDAMSKLEQHNKELAAQITNVVSQLDRDEAAKPHGQPFANSSKVSDASIVAAWARMKYTIEHLASNILTASPTQEDFEHGIGIVDGSCVLNSIDPNQFEQLQNEDMRSFVVEHYIWKAVIGRVFEPGPDGNFGKSWAGTVGMNFTTCFHEFLDLCTRKGMNPDNLIHWKGETGQMIGLMIGVDETELRKVVRMERAAFSKFIPKVGSDYPAKCKKLGKGLSKIFDNALQLQATFMASKAHFYLDRPREQVMGDGCIHFDSGSMTAEGWEKEPLGDGSTVLLNISPALVKVGTADGHHYDSRLLLAKARVICD</sequence>
<feature type="coiled-coil region" evidence="1">
    <location>
        <begin position="114"/>
        <end position="201"/>
    </location>
</feature>
<evidence type="ECO:0000256" key="1">
    <source>
        <dbReference type="SAM" id="Coils"/>
    </source>
</evidence>
<organism evidence="3 4">
    <name type="scientific">Colletotrichum orchidophilum</name>
    <dbReference type="NCBI Taxonomy" id="1209926"/>
    <lineage>
        <taxon>Eukaryota</taxon>
        <taxon>Fungi</taxon>
        <taxon>Dikarya</taxon>
        <taxon>Ascomycota</taxon>
        <taxon>Pezizomycotina</taxon>
        <taxon>Sordariomycetes</taxon>
        <taxon>Hypocreomycetidae</taxon>
        <taxon>Glomerellales</taxon>
        <taxon>Glomerellaceae</taxon>
        <taxon>Colletotrichum</taxon>
    </lineage>
</organism>
<reference evidence="3 4" key="1">
    <citation type="submission" date="2016-09" db="EMBL/GenBank/DDBJ databases">
        <authorList>
            <person name="Capua I."/>
            <person name="De Benedictis P."/>
            <person name="Joannis T."/>
            <person name="Lombin L.H."/>
            <person name="Cattoli G."/>
        </authorList>
    </citation>
    <scope>NUCLEOTIDE SEQUENCE [LARGE SCALE GENOMIC DNA]</scope>
    <source>
        <strain evidence="3 4">IMI 309357</strain>
    </source>
</reference>
<proteinExistence type="predicted"/>
<accession>A0A1G4ATL4</accession>
<keyword evidence="4" id="KW-1185">Reference proteome</keyword>
<evidence type="ECO:0000256" key="2">
    <source>
        <dbReference type="SAM" id="MobiDB-lite"/>
    </source>
</evidence>
<dbReference type="EMBL" id="MJBS01000149">
    <property type="protein sequence ID" value="OHE92392.1"/>
    <property type="molecule type" value="Genomic_DNA"/>
</dbReference>
<dbReference type="RefSeq" id="XP_022469561.1">
    <property type="nucleotide sequence ID" value="XM_022623940.1"/>
</dbReference>
<feature type="region of interest" description="Disordered" evidence="2">
    <location>
        <begin position="1"/>
        <end position="34"/>
    </location>
</feature>
<dbReference type="AlphaFoldDB" id="A0A1G4ATL4"/>
<evidence type="ECO:0000313" key="3">
    <source>
        <dbReference type="EMBL" id="OHE92392.1"/>
    </source>
</evidence>
<dbReference type="STRING" id="1209926.A0A1G4ATL4"/>
<name>A0A1G4ATL4_9PEZI</name>
<dbReference type="GeneID" id="34565450"/>
<protein>
    <submittedName>
        <fullName evidence="3">Uncharacterized protein</fullName>
    </submittedName>
</protein>